<evidence type="ECO:0000259" key="6">
    <source>
        <dbReference type="Pfam" id="PF23559"/>
    </source>
</evidence>
<gene>
    <name evidence="9" type="primary">LOC110772405</name>
</gene>
<dbReference type="InterPro" id="IPR042197">
    <property type="entry name" value="Apaf_helical"/>
</dbReference>
<evidence type="ECO:0000256" key="2">
    <source>
        <dbReference type="ARBA" id="ARBA00022741"/>
    </source>
</evidence>
<evidence type="ECO:0000313" key="8">
    <source>
        <dbReference type="Proteomes" id="UP000515124"/>
    </source>
</evidence>
<feature type="domain" description="Disease resistance protein winged helix" evidence="6">
    <location>
        <begin position="420"/>
        <end position="488"/>
    </location>
</feature>
<sequence>MAEYVVSTVVEKLTNWITEEALLLEGVGDKVEQLRDGLRWMQSFLKDADVEQEKNERLRNWVSQIREVALDAEDVIETYIAEAASHSSWNIAAKLINLYWAGKKIGKIQSRVQNISSQKEHFGITGTAREGHEGTSASPNERLRWWRQTSPNIEEDDLVGLIEDTEALLRQLSTTEPRRRVVSIVGMGGLGKTTLAKKLYNHSDLKNEFDCKAFVYVYKDYRRRDTLQGIIVAVNHGCNMEDLKKLQEEELVLKLRQLLQEKRYLVVLDDIWEIKVWDSLQSAFPSGKMGSKVMLTTRNKEIALYADAMSEPLEPQFLTQDESFELFRKKAFPGMNEMRMPSDLENLGRQMMVKCSGLPLTVVVLGGLLSTKRKTAEEWTRVLQNINWRLIGQDRVSAVLALSYNDLPFHLKSCFLYLGLFPEDSSISKRKLIHLWVAEGFLPQQGEEVAEGVAENCLNELIDRCMVKAGISLGRVKTIRMHDLLRDFSVLKGNEECFLEVHSGHKIESPTPQRTKSRRLAIHVEDNRYVFLKPYAPYLRSLQFFKIGNAEIGFIYKDFKLLRVLDGVPVQSRALGAVGNLIQLRYLGLVSRSDFKYARSLKSWARFAFEFPRLIGKLKNLLILKLENCIPDVIWKMKNLRHLFLSGTNQMNLRLDTLSNLRTLKNLGSGRWIEDGGLVNLTNLQRLKIVGLKEANLNSVFSNIEGLHCLESLSLEFRENESLPPPLTLSHFEHLLKLHLDGKIVKLPARREFPPNLIKLRLLNSYLDQDSIRKLGRLPNLQMLLLGAYSYNWKELVCRRGFPQLHILHIEDIPNMELIVEAWAMKKLTHLKVRRCPGVSIEILGRRWFMNIEVLDSSSIKIDVPNR</sequence>
<keyword evidence="3" id="KW-0611">Plant defense</keyword>
<accession>A0A6P5TZX5</accession>
<organism evidence="8 9">
    <name type="scientific">Prunus avium</name>
    <name type="common">Cherry</name>
    <name type="synonym">Cerasus avium</name>
    <dbReference type="NCBI Taxonomy" id="42229"/>
    <lineage>
        <taxon>Eukaryota</taxon>
        <taxon>Viridiplantae</taxon>
        <taxon>Streptophyta</taxon>
        <taxon>Embryophyta</taxon>
        <taxon>Tracheophyta</taxon>
        <taxon>Spermatophyta</taxon>
        <taxon>Magnoliopsida</taxon>
        <taxon>eudicotyledons</taxon>
        <taxon>Gunneridae</taxon>
        <taxon>Pentapetalae</taxon>
        <taxon>rosids</taxon>
        <taxon>fabids</taxon>
        <taxon>Rosales</taxon>
        <taxon>Rosaceae</taxon>
        <taxon>Amygdaloideae</taxon>
        <taxon>Amygdaleae</taxon>
        <taxon>Prunus</taxon>
    </lineage>
</organism>
<dbReference type="PANTHER" id="PTHR23155:SF1193">
    <property type="entry name" value="DISEASE RESISTANCE PROTEIN RPP13-RELATED"/>
    <property type="match status" value="1"/>
</dbReference>
<dbReference type="Proteomes" id="UP000515124">
    <property type="component" value="Unplaced"/>
</dbReference>
<dbReference type="Pfam" id="PF00931">
    <property type="entry name" value="NB-ARC"/>
    <property type="match status" value="1"/>
</dbReference>
<proteinExistence type="predicted"/>
<dbReference type="RefSeq" id="XP_021832525.1">
    <property type="nucleotide sequence ID" value="XM_021976833.1"/>
</dbReference>
<evidence type="ECO:0000313" key="9">
    <source>
        <dbReference type="RefSeq" id="XP_021832525.1"/>
    </source>
</evidence>
<dbReference type="Gene3D" id="3.80.10.10">
    <property type="entry name" value="Ribonuclease Inhibitor"/>
    <property type="match status" value="1"/>
</dbReference>
<dbReference type="Gene3D" id="1.10.10.10">
    <property type="entry name" value="Winged helix-like DNA-binding domain superfamily/Winged helix DNA-binding domain"/>
    <property type="match status" value="1"/>
</dbReference>
<keyword evidence="1" id="KW-0677">Repeat</keyword>
<feature type="domain" description="Disease resistance N-terminal" evidence="5">
    <location>
        <begin position="5"/>
        <end position="89"/>
    </location>
</feature>
<dbReference type="Gene3D" id="3.40.50.300">
    <property type="entry name" value="P-loop containing nucleotide triphosphate hydrolases"/>
    <property type="match status" value="1"/>
</dbReference>
<keyword evidence="2" id="KW-0547">Nucleotide-binding</keyword>
<dbReference type="FunFam" id="1.10.8.430:FF:000003">
    <property type="entry name" value="Probable disease resistance protein At5g66910"/>
    <property type="match status" value="1"/>
</dbReference>
<dbReference type="CDD" id="cd14798">
    <property type="entry name" value="RX-CC_like"/>
    <property type="match status" value="1"/>
</dbReference>
<dbReference type="AlphaFoldDB" id="A0A6P5TZX5"/>
<dbReference type="Pfam" id="PF18052">
    <property type="entry name" value="Rx_N"/>
    <property type="match status" value="1"/>
</dbReference>
<feature type="domain" description="NB-ARC" evidence="4">
    <location>
        <begin position="165"/>
        <end position="334"/>
    </location>
</feature>
<dbReference type="FunFam" id="3.40.50.300:FF:001091">
    <property type="entry name" value="Probable disease resistance protein At1g61300"/>
    <property type="match status" value="1"/>
</dbReference>
<dbReference type="FunFam" id="1.10.10.10:FF:000322">
    <property type="entry name" value="Probable disease resistance protein At1g63360"/>
    <property type="match status" value="1"/>
</dbReference>
<dbReference type="InterPro" id="IPR036388">
    <property type="entry name" value="WH-like_DNA-bd_sf"/>
</dbReference>
<dbReference type="InterPro" id="IPR032675">
    <property type="entry name" value="LRR_dom_sf"/>
</dbReference>
<dbReference type="InterPro" id="IPR027417">
    <property type="entry name" value="P-loop_NTPase"/>
</dbReference>
<keyword evidence="8" id="KW-1185">Reference proteome</keyword>
<dbReference type="GO" id="GO:0098542">
    <property type="term" value="P:defense response to other organism"/>
    <property type="evidence" value="ECO:0007669"/>
    <property type="project" value="TreeGrafter"/>
</dbReference>
<dbReference type="InterPro" id="IPR058922">
    <property type="entry name" value="WHD_DRP"/>
</dbReference>
<name>A0A6P5TZX5_PRUAV</name>
<dbReference type="Gene3D" id="1.10.8.430">
    <property type="entry name" value="Helical domain of apoptotic protease-activating factors"/>
    <property type="match status" value="1"/>
</dbReference>
<reference evidence="9" key="1">
    <citation type="submission" date="2025-08" db="UniProtKB">
        <authorList>
            <consortium name="RefSeq"/>
        </authorList>
    </citation>
    <scope>IDENTIFICATION</scope>
</reference>
<dbReference type="InterPro" id="IPR038005">
    <property type="entry name" value="RX-like_CC"/>
</dbReference>
<evidence type="ECO:0000256" key="1">
    <source>
        <dbReference type="ARBA" id="ARBA00022737"/>
    </source>
</evidence>
<dbReference type="SUPFAM" id="SSF52540">
    <property type="entry name" value="P-loop containing nucleoside triphosphate hydrolases"/>
    <property type="match status" value="1"/>
</dbReference>
<feature type="domain" description="Disease resistance R13L4/SHOC-2-like LRR" evidence="7">
    <location>
        <begin position="539"/>
        <end position="834"/>
    </location>
</feature>
<evidence type="ECO:0000259" key="5">
    <source>
        <dbReference type="Pfam" id="PF18052"/>
    </source>
</evidence>
<dbReference type="InterPro" id="IPR002182">
    <property type="entry name" value="NB-ARC"/>
</dbReference>
<dbReference type="KEGG" id="pavi:110772405"/>
<dbReference type="Pfam" id="PF23559">
    <property type="entry name" value="WHD_DRP"/>
    <property type="match status" value="1"/>
</dbReference>
<dbReference type="InterPro" id="IPR055414">
    <property type="entry name" value="LRR_R13L4/SHOC2-like"/>
</dbReference>
<dbReference type="GO" id="GO:0043531">
    <property type="term" value="F:ADP binding"/>
    <property type="evidence" value="ECO:0007669"/>
    <property type="project" value="InterPro"/>
</dbReference>
<dbReference type="GeneID" id="110772405"/>
<dbReference type="SUPFAM" id="SSF52058">
    <property type="entry name" value="L domain-like"/>
    <property type="match status" value="1"/>
</dbReference>
<dbReference type="InterPro" id="IPR044974">
    <property type="entry name" value="Disease_R_plants"/>
</dbReference>
<dbReference type="InterPro" id="IPR041118">
    <property type="entry name" value="Rx_N"/>
</dbReference>
<dbReference type="Pfam" id="PF23598">
    <property type="entry name" value="LRR_14"/>
    <property type="match status" value="1"/>
</dbReference>
<dbReference type="Gene3D" id="1.20.5.4130">
    <property type="match status" value="1"/>
</dbReference>
<dbReference type="PRINTS" id="PR00364">
    <property type="entry name" value="DISEASERSIST"/>
</dbReference>
<protein>
    <submittedName>
        <fullName evidence="9">Disease resistance protein RPP13-like</fullName>
    </submittedName>
</protein>
<evidence type="ECO:0000259" key="7">
    <source>
        <dbReference type="Pfam" id="PF23598"/>
    </source>
</evidence>
<evidence type="ECO:0000256" key="3">
    <source>
        <dbReference type="ARBA" id="ARBA00022821"/>
    </source>
</evidence>
<dbReference type="PANTHER" id="PTHR23155">
    <property type="entry name" value="DISEASE RESISTANCE PROTEIN RP"/>
    <property type="match status" value="1"/>
</dbReference>
<evidence type="ECO:0000259" key="4">
    <source>
        <dbReference type="Pfam" id="PF00931"/>
    </source>
</evidence>